<evidence type="ECO:0000259" key="3">
    <source>
        <dbReference type="PROSITE" id="PS50011"/>
    </source>
</evidence>
<dbReference type="Pfam" id="PF13181">
    <property type="entry name" value="TPR_8"/>
    <property type="match status" value="1"/>
</dbReference>
<evidence type="ECO:0000313" key="5">
    <source>
        <dbReference type="Proteomes" id="UP000317691"/>
    </source>
</evidence>
<evidence type="ECO:0000256" key="1">
    <source>
        <dbReference type="PROSITE-ProRule" id="PRU00339"/>
    </source>
</evidence>
<dbReference type="GO" id="GO:0005737">
    <property type="term" value="C:cytoplasm"/>
    <property type="evidence" value="ECO:0007669"/>
    <property type="project" value="TreeGrafter"/>
</dbReference>
<keyword evidence="2" id="KW-0067">ATP-binding</keyword>
<dbReference type="InterPro" id="IPR011990">
    <property type="entry name" value="TPR-like_helical_dom_sf"/>
</dbReference>
<dbReference type="InterPro" id="IPR000719">
    <property type="entry name" value="Prot_kinase_dom"/>
</dbReference>
<comment type="caution">
    <text evidence="4">The sequence shown here is derived from an EMBL/GenBank/DDBJ whole genome shotgun (WGS) entry which is preliminary data.</text>
</comment>
<accession>A0A538TGY6</accession>
<dbReference type="Gene3D" id="1.25.40.10">
    <property type="entry name" value="Tetratricopeptide repeat domain"/>
    <property type="match status" value="2"/>
</dbReference>
<dbReference type="AlphaFoldDB" id="A0A538TGY6"/>
<dbReference type="PROSITE" id="PS50005">
    <property type="entry name" value="TPR"/>
    <property type="match status" value="1"/>
</dbReference>
<protein>
    <recommendedName>
        <fullName evidence="3">Protein kinase domain-containing protein</fullName>
    </recommendedName>
</protein>
<feature type="domain" description="Protein kinase" evidence="3">
    <location>
        <begin position="18"/>
        <end position="264"/>
    </location>
</feature>
<dbReference type="CDD" id="cd14014">
    <property type="entry name" value="STKc_PknB_like"/>
    <property type="match status" value="1"/>
</dbReference>
<dbReference type="InterPro" id="IPR011009">
    <property type="entry name" value="Kinase-like_dom_sf"/>
</dbReference>
<feature type="repeat" description="TPR" evidence="1">
    <location>
        <begin position="783"/>
        <end position="816"/>
    </location>
</feature>
<dbReference type="InterPro" id="IPR019734">
    <property type="entry name" value="TPR_rpt"/>
</dbReference>
<dbReference type="PROSITE" id="PS00107">
    <property type="entry name" value="PROTEIN_KINASE_ATP"/>
    <property type="match status" value="1"/>
</dbReference>
<gene>
    <name evidence="4" type="ORF">E6K79_11530</name>
</gene>
<dbReference type="InterPro" id="IPR027417">
    <property type="entry name" value="P-loop_NTPase"/>
</dbReference>
<feature type="binding site" evidence="2">
    <location>
        <position position="47"/>
    </location>
    <ligand>
        <name>ATP</name>
        <dbReference type="ChEBI" id="CHEBI:30616"/>
    </ligand>
</feature>
<reference evidence="4 5" key="1">
    <citation type="journal article" date="2019" name="Nat. Microbiol.">
        <title>Mediterranean grassland soil C-N compound turnover is dependent on rainfall and depth, and is mediated by genomically divergent microorganisms.</title>
        <authorList>
            <person name="Diamond S."/>
            <person name="Andeer P.F."/>
            <person name="Li Z."/>
            <person name="Crits-Christoph A."/>
            <person name="Burstein D."/>
            <person name="Anantharaman K."/>
            <person name="Lane K.R."/>
            <person name="Thomas B.C."/>
            <person name="Pan C."/>
            <person name="Northen T.R."/>
            <person name="Banfield J.F."/>
        </authorList>
    </citation>
    <scope>NUCLEOTIDE SEQUENCE [LARGE SCALE GENOMIC DNA]</scope>
    <source>
        <strain evidence="4">WS_9</strain>
    </source>
</reference>
<dbReference type="PROSITE" id="PS50011">
    <property type="entry name" value="PROTEIN_KINASE_DOM"/>
    <property type="match status" value="1"/>
</dbReference>
<dbReference type="SMART" id="SM00220">
    <property type="entry name" value="S_TKc"/>
    <property type="match status" value="1"/>
</dbReference>
<keyword evidence="2" id="KW-0547">Nucleotide-binding</keyword>
<keyword evidence="1" id="KW-0802">TPR repeat</keyword>
<dbReference type="Gene3D" id="3.30.200.20">
    <property type="entry name" value="Phosphorylase Kinase, domain 1"/>
    <property type="match status" value="1"/>
</dbReference>
<proteinExistence type="predicted"/>
<dbReference type="EMBL" id="VBOZ01000035">
    <property type="protein sequence ID" value="TMQ62879.1"/>
    <property type="molecule type" value="Genomic_DNA"/>
</dbReference>
<organism evidence="4 5">
    <name type="scientific">Eiseniibacteriota bacterium</name>
    <dbReference type="NCBI Taxonomy" id="2212470"/>
    <lineage>
        <taxon>Bacteria</taxon>
        <taxon>Candidatus Eiseniibacteriota</taxon>
    </lineage>
</organism>
<dbReference type="Proteomes" id="UP000317691">
    <property type="component" value="Unassembled WGS sequence"/>
</dbReference>
<dbReference type="SUPFAM" id="SSF48452">
    <property type="entry name" value="TPR-like"/>
    <property type="match status" value="3"/>
</dbReference>
<dbReference type="InterPro" id="IPR017441">
    <property type="entry name" value="Protein_kinase_ATP_BS"/>
</dbReference>
<dbReference type="Pfam" id="PF00069">
    <property type="entry name" value="Pkinase"/>
    <property type="match status" value="1"/>
</dbReference>
<dbReference type="PANTHER" id="PTHR24348">
    <property type="entry name" value="SERINE/THREONINE-PROTEIN KINASE UNC-51-RELATED"/>
    <property type="match status" value="1"/>
</dbReference>
<name>A0A538TGY6_UNCEI</name>
<dbReference type="SUPFAM" id="SSF52540">
    <property type="entry name" value="P-loop containing nucleoside triphosphate hydrolases"/>
    <property type="match status" value="1"/>
</dbReference>
<evidence type="ECO:0000313" key="4">
    <source>
        <dbReference type="EMBL" id="TMQ62879.1"/>
    </source>
</evidence>
<dbReference type="SUPFAM" id="SSF56112">
    <property type="entry name" value="Protein kinase-like (PK-like)"/>
    <property type="match status" value="1"/>
</dbReference>
<dbReference type="InterPro" id="IPR045269">
    <property type="entry name" value="Atg1-like"/>
</dbReference>
<evidence type="ECO:0000256" key="2">
    <source>
        <dbReference type="PROSITE-ProRule" id="PRU10141"/>
    </source>
</evidence>
<sequence length="1160" mass="127293">MMGTRGKSMKTPSLSPRYTVRSLLGAGGSGRVYRVHDSIRDLELALKLVSPVESTWLRREFDTLRQIRHENLIHVFDWGTIPSGDAYYTMELIEGGDWGSRMGAPQSAEEVRRILAGVLRAIAHLHSHREIHGDLKPGNILLGRGEVVKVVDVGMGGNMGEGVGSAGTPGYVAPEVWQGSNADEKSDLYSVAVLAYEALVGEHPFAGRTVRDVVSGQLEGWVPSPGVHGIRVPPDIERAVMRAIDRSPALRHKYADEMMDDLGITDRAGEILGGKIVARDQELATLEAMLRTGSADAPTLVHASGPPGVGKSALLEEFSQHVLGYGGRVAIVPNPPQVGVERVLSSLTDGGARMEDGFRSGSISSLAPKLLETSEHGPVLLLFETHVGDAPHSIDFVRNLARYLWALRIEHQSPCNLLLAIETHAPASDGEEFERCMAITPLLPDQIEDFIEGTLGQSALQPEVRERISSITGGAPRALRALLADLVDRRVLQRSAGKWRFRETEQLRSLADFGAASRWTLAWSHLGENQQTLLALLCQFPNGLAEECIEAVLPGSGDRLSDLASRGWIKTNTATVSELTDHRQVNAVLEKLVSLCPGALSREERATVLLTIGSGGETLDEGLWAAEQSMARGDFRQARERAERCLSIAEGRKDVAASRRGALIIAEALHQSADDEGASQVLESPGLWNSDRGAIPEFARRAHLLGTIRTSQGQMTEARTYLSRAVELAEEAGDLSASLRAHADLAEIDWRHGDEAARSAAISRLRAVLARDFGGLTMNDERAALSYPLGSALILSGDRAGARQLLTRALELQPGDFWRMRLANALATATYYLGEFQEALSWIDEAWRCAERGGIDAFKARTLSNRAGILYGLGRFREAVDQHELSAQWGRRTGNVFEALSACAGASVNLTLLGRYEEAIERAREAYRAAEKIGNLHEIAKCQELEALAHFYIGAYEDADRLALSAIERIRDQGFDDVRPRLDWLQARVCMAKGGFEKAEVLLIRAREVLLRTQDWEDLPGVQIEMQDLHFRKQDPRFSLMDVTRITVEADRAHALVVYLHGAVVIAEVILANGTDDREHRDLLLNALGKAEESGAVEFSWQLSYVLGELARLDADTRGASARYAHALRRLREVADRLSPEHRRSYLQTAHARRLLERAS</sequence>
<dbReference type="Gene3D" id="1.10.510.10">
    <property type="entry name" value="Transferase(Phosphotransferase) domain 1"/>
    <property type="match status" value="1"/>
</dbReference>
<dbReference type="GO" id="GO:0004674">
    <property type="term" value="F:protein serine/threonine kinase activity"/>
    <property type="evidence" value="ECO:0007669"/>
    <property type="project" value="InterPro"/>
</dbReference>
<dbReference type="GO" id="GO:0005524">
    <property type="term" value="F:ATP binding"/>
    <property type="evidence" value="ECO:0007669"/>
    <property type="project" value="UniProtKB-UniRule"/>
</dbReference>